<dbReference type="InterPro" id="IPR006653">
    <property type="entry name" value="Trp_synth_b_CS"/>
</dbReference>
<dbReference type="HAMAP" id="MF_00133">
    <property type="entry name" value="Trp_synth_beta"/>
    <property type="match status" value="1"/>
</dbReference>
<dbReference type="SUPFAM" id="SSF53686">
    <property type="entry name" value="Tryptophan synthase beta subunit-like PLP-dependent enzymes"/>
    <property type="match status" value="1"/>
</dbReference>
<dbReference type="CDD" id="cd06446">
    <property type="entry name" value="Trp-synth_B"/>
    <property type="match status" value="1"/>
</dbReference>
<comment type="cofactor">
    <cofactor evidence="1 12">
        <name>pyridoxal 5'-phosphate</name>
        <dbReference type="ChEBI" id="CHEBI:597326"/>
    </cofactor>
</comment>
<comment type="caution">
    <text evidence="14">The sequence shown here is derived from an EMBL/GenBank/DDBJ whole genome shotgun (WGS) entry which is preliminary data.</text>
</comment>
<feature type="modified residue" description="N6-(pyridoxal phosphate)lysine" evidence="12">
    <location>
        <position position="90"/>
    </location>
</feature>
<name>A0A4R5KW50_9BACL</name>
<evidence type="ECO:0000256" key="11">
    <source>
        <dbReference type="ARBA" id="ARBA00049047"/>
    </source>
</evidence>
<comment type="subunit">
    <text evidence="5 12">Tetramer of two alpha and two beta chains.</text>
</comment>
<keyword evidence="9 12" id="KW-0057">Aromatic amino acid biosynthesis</keyword>
<dbReference type="PIRSF" id="PIRSF001413">
    <property type="entry name" value="Trp_syn_beta"/>
    <property type="match status" value="1"/>
</dbReference>
<dbReference type="RefSeq" id="WP_133225892.1">
    <property type="nucleotide sequence ID" value="NZ_SMRT01000002.1"/>
</dbReference>
<dbReference type="PANTHER" id="PTHR48077:SF3">
    <property type="entry name" value="TRYPTOPHAN SYNTHASE"/>
    <property type="match status" value="1"/>
</dbReference>
<dbReference type="PANTHER" id="PTHR48077">
    <property type="entry name" value="TRYPTOPHAN SYNTHASE-RELATED"/>
    <property type="match status" value="1"/>
</dbReference>
<feature type="domain" description="Tryptophan synthase beta chain-like PALP" evidence="13">
    <location>
        <begin position="56"/>
        <end position="380"/>
    </location>
</feature>
<evidence type="ECO:0000256" key="4">
    <source>
        <dbReference type="ARBA" id="ARBA00009982"/>
    </source>
</evidence>
<organism evidence="14 15">
    <name type="scientific">Paenibacillus piri</name>
    <dbReference type="NCBI Taxonomy" id="2547395"/>
    <lineage>
        <taxon>Bacteria</taxon>
        <taxon>Bacillati</taxon>
        <taxon>Bacillota</taxon>
        <taxon>Bacilli</taxon>
        <taxon>Bacillales</taxon>
        <taxon>Paenibacillaceae</taxon>
        <taxon>Paenibacillus</taxon>
    </lineage>
</organism>
<evidence type="ECO:0000256" key="9">
    <source>
        <dbReference type="ARBA" id="ARBA00023141"/>
    </source>
</evidence>
<evidence type="ECO:0000259" key="13">
    <source>
        <dbReference type="Pfam" id="PF00291"/>
    </source>
</evidence>
<keyword evidence="8 12" id="KW-0663">Pyridoxal phosphate</keyword>
<dbReference type="InterPro" id="IPR006654">
    <property type="entry name" value="Trp_synth_beta"/>
</dbReference>
<keyword evidence="6 12" id="KW-0028">Amino-acid biosynthesis</keyword>
<dbReference type="UniPathway" id="UPA00035">
    <property type="reaction ID" value="UER00044"/>
</dbReference>
<dbReference type="InterPro" id="IPR036052">
    <property type="entry name" value="TrpB-like_PALP_sf"/>
</dbReference>
<evidence type="ECO:0000313" key="14">
    <source>
        <dbReference type="EMBL" id="TDF99355.1"/>
    </source>
</evidence>
<dbReference type="InterPro" id="IPR023026">
    <property type="entry name" value="Trp_synth_beta/beta-like"/>
</dbReference>
<sequence>MYNVPDEQGRFGKFGGRYVPETLMNALIELEEAYKKYVKEEKFQQELKYLLHRYSGRPTSLFYAERLSAHLGGAKIYLKREDLNHTGAHKINNALGQGLLAKWMGKKKLIAETGAGQHGVATATVAALLGYECKVFMGEEDTKRQQLNVFRMNLLGTEVVPVTSGTKTLKDACNETLRYWVSHVDDTFYILGSATGPHPYPMMVRDFQRIIGDESRSQIVEQEGRLPDAVIAAVGGGSNAIGIFYPFVDDEGVRLIGAEAAGRGIDTNEHAATMTKGSHGVFQGSMSYLLQDEFGQVQEAHSISAGLDYPGIGPEHAHLKDSNRAEYYPITDKEALEALQLLSRTEGIIPALESAHAIAQTMKIAPTMGKDEIIVVSLSGRGDKDVEAIMKYLGGSPNESH</sequence>
<proteinExistence type="inferred from homology"/>
<comment type="pathway">
    <text evidence="3 12">Amino-acid biosynthesis; L-tryptophan biosynthesis; L-tryptophan from chorismate: step 5/5.</text>
</comment>
<dbReference type="EC" id="4.2.1.20" evidence="12"/>
<dbReference type="Proteomes" id="UP000295636">
    <property type="component" value="Unassembled WGS sequence"/>
</dbReference>
<dbReference type="FunFam" id="3.40.50.1100:FF:000004">
    <property type="entry name" value="Tryptophan synthase beta chain"/>
    <property type="match status" value="1"/>
</dbReference>
<evidence type="ECO:0000256" key="5">
    <source>
        <dbReference type="ARBA" id="ARBA00011270"/>
    </source>
</evidence>
<dbReference type="PROSITE" id="PS00168">
    <property type="entry name" value="TRP_SYNTHASE_BETA"/>
    <property type="match status" value="1"/>
</dbReference>
<comment type="similarity">
    <text evidence="4 12">Belongs to the TrpB family.</text>
</comment>
<evidence type="ECO:0000256" key="2">
    <source>
        <dbReference type="ARBA" id="ARBA00002786"/>
    </source>
</evidence>
<evidence type="ECO:0000256" key="8">
    <source>
        <dbReference type="ARBA" id="ARBA00022898"/>
    </source>
</evidence>
<reference evidence="14 15" key="1">
    <citation type="submission" date="2019-03" db="EMBL/GenBank/DDBJ databases">
        <title>This is whole genome sequence of Paenibacillus sp MS74 strain.</title>
        <authorList>
            <person name="Trinh H.N."/>
        </authorList>
    </citation>
    <scope>NUCLEOTIDE SEQUENCE [LARGE SCALE GENOMIC DNA]</scope>
    <source>
        <strain evidence="14 15">MS74</strain>
    </source>
</reference>
<dbReference type="AlphaFoldDB" id="A0A4R5KW50"/>
<evidence type="ECO:0000256" key="10">
    <source>
        <dbReference type="ARBA" id="ARBA00023239"/>
    </source>
</evidence>
<keyword evidence="10 12" id="KW-0456">Lyase</keyword>
<evidence type="ECO:0000256" key="7">
    <source>
        <dbReference type="ARBA" id="ARBA00022822"/>
    </source>
</evidence>
<dbReference type="InterPro" id="IPR001926">
    <property type="entry name" value="TrpB-like_PALP"/>
</dbReference>
<accession>A0A4R5KW50</accession>
<evidence type="ECO:0000256" key="1">
    <source>
        <dbReference type="ARBA" id="ARBA00001933"/>
    </source>
</evidence>
<keyword evidence="15" id="KW-1185">Reference proteome</keyword>
<protein>
    <recommendedName>
        <fullName evidence="12">Tryptophan synthase beta chain</fullName>
        <ecNumber evidence="12">4.2.1.20</ecNumber>
    </recommendedName>
</protein>
<evidence type="ECO:0000313" key="15">
    <source>
        <dbReference type="Proteomes" id="UP000295636"/>
    </source>
</evidence>
<gene>
    <name evidence="12 14" type="primary">trpB</name>
    <name evidence="14" type="ORF">E1757_05730</name>
</gene>
<comment type="function">
    <text evidence="2 12">The beta subunit is responsible for the synthesis of L-tryptophan from indole and L-serine.</text>
</comment>
<dbReference type="GO" id="GO:0004834">
    <property type="term" value="F:tryptophan synthase activity"/>
    <property type="evidence" value="ECO:0007669"/>
    <property type="project" value="UniProtKB-UniRule"/>
</dbReference>
<keyword evidence="7 12" id="KW-0822">Tryptophan biosynthesis</keyword>
<dbReference type="Gene3D" id="3.40.50.1100">
    <property type="match status" value="2"/>
</dbReference>
<dbReference type="GO" id="GO:0005737">
    <property type="term" value="C:cytoplasm"/>
    <property type="evidence" value="ECO:0007669"/>
    <property type="project" value="TreeGrafter"/>
</dbReference>
<evidence type="ECO:0000256" key="3">
    <source>
        <dbReference type="ARBA" id="ARBA00004733"/>
    </source>
</evidence>
<evidence type="ECO:0000256" key="12">
    <source>
        <dbReference type="HAMAP-Rule" id="MF_00133"/>
    </source>
</evidence>
<evidence type="ECO:0000256" key="6">
    <source>
        <dbReference type="ARBA" id="ARBA00022605"/>
    </source>
</evidence>
<dbReference type="NCBIfam" id="TIGR00263">
    <property type="entry name" value="trpB"/>
    <property type="match status" value="1"/>
</dbReference>
<comment type="catalytic activity">
    <reaction evidence="11 12">
        <text>(1S,2R)-1-C-(indol-3-yl)glycerol 3-phosphate + L-serine = D-glyceraldehyde 3-phosphate + L-tryptophan + H2O</text>
        <dbReference type="Rhea" id="RHEA:10532"/>
        <dbReference type="ChEBI" id="CHEBI:15377"/>
        <dbReference type="ChEBI" id="CHEBI:33384"/>
        <dbReference type="ChEBI" id="CHEBI:57912"/>
        <dbReference type="ChEBI" id="CHEBI:58866"/>
        <dbReference type="ChEBI" id="CHEBI:59776"/>
        <dbReference type="EC" id="4.2.1.20"/>
    </reaction>
</comment>
<dbReference type="OrthoDB" id="9766131at2"/>
<dbReference type="Pfam" id="PF00291">
    <property type="entry name" value="PALP"/>
    <property type="match status" value="1"/>
</dbReference>
<dbReference type="EMBL" id="SMRT01000002">
    <property type="protein sequence ID" value="TDF99355.1"/>
    <property type="molecule type" value="Genomic_DNA"/>
</dbReference>
<dbReference type="FunFam" id="3.40.50.1100:FF:000001">
    <property type="entry name" value="Tryptophan synthase beta chain"/>
    <property type="match status" value="1"/>
</dbReference>